<feature type="binding site" evidence="14 15">
    <location>
        <position position="25"/>
    </location>
    <ligand>
        <name>a divalent metal cation</name>
        <dbReference type="ChEBI" id="CHEBI:60240"/>
    </ligand>
</feature>
<evidence type="ECO:0000256" key="8">
    <source>
        <dbReference type="ARBA" id="ARBA00022490"/>
    </source>
</evidence>
<dbReference type="GO" id="GO:0005737">
    <property type="term" value="C:cytoplasm"/>
    <property type="evidence" value="ECO:0007669"/>
    <property type="project" value="UniProtKB-SubCell"/>
</dbReference>
<feature type="binding site" evidence="14 15">
    <location>
        <position position="24"/>
    </location>
    <ligand>
        <name>a divalent metal cation</name>
        <dbReference type="ChEBI" id="CHEBI:60240"/>
    </ligand>
</feature>
<dbReference type="Gene3D" id="3.30.420.10">
    <property type="entry name" value="Ribonuclease H-like superfamily/Ribonuclease H"/>
    <property type="match status" value="1"/>
</dbReference>
<gene>
    <name evidence="14" type="primary">rnhB</name>
    <name evidence="18" type="ORF">A3D04_03035</name>
</gene>
<evidence type="ECO:0000256" key="15">
    <source>
        <dbReference type="PROSITE-ProRule" id="PRU01319"/>
    </source>
</evidence>
<keyword evidence="9 14" id="KW-0540">Nuclease</keyword>
<dbReference type="GO" id="GO:0004523">
    <property type="term" value="F:RNA-DNA hybrid ribonuclease activity"/>
    <property type="evidence" value="ECO:0007669"/>
    <property type="project" value="UniProtKB-UniRule"/>
</dbReference>
<dbReference type="Pfam" id="PF01351">
    <property type="entry name" value="RNase_HII"/>
    <property type="match status" value="1"/>
</dbReference>
<dbReference type="InterPro" id="IPR022898">
    <property type="entry name" value="RNase_HII"/>
</dbReference>
<dbReference type="GO" id="GO:0006298">
    <property type="term" value="P:mismatch repair"/>
    <property type="evidence" value="ECO:0007669"/>
    <property type="project" value="TreeGrafter"/>
</dbReference>
<dbReference type="GO" id="GO:0032299">
    <property type="term" value="C:ribonuclease H2 complex"/>
    <property type="evidence" value="ECO:0007669"/>
    <property type="project" value="TreeGrafter"/>
</dbReference>
<comment type="cofactor">
    <cofactor evidence="14 15">
        <name>Mn(2+)</name>
        <dbReference type="ChEBI" id="CHEBI:29035"/>
    </cofactor>
    <cofactor evidence="14 15">
        <name>Mg(2+)</name>
        <dbReference type="ChEBI" id="CHEBI:18420"/>
    </cofactor>
    <text evidence="14 15">Manganese or magnesium. Binds 1 divalent metal ion per monomer in the absence of substrate. May bind a second metal ion after substrate binding.</text>
</comment>
<dbReference type="PROSITE" id="PS51975">
    <property type="entry name" value="RNASE_H_2"/>
    <property type="match status" value="1"/>
</dbReference>
<keyword evidence="8 14" id="KW-0963">Cytoplasm</keyword>
<keyword evidence="11 14" id="KW-0255">Endonuclease</keyword>
<feature type="binding site" evidence="14 15">
    <location>
        <position position="117"/>
    </location>
    <ligand>
        <name>a divalent metal cation</name>
        <dbReference type="ChEBI" id="CHEBI:60240"/>
    </ligand>
</feature>
<accession>A0A1F5G810</accession>
<comment type="subcellular location">
    <subcellularLocation>
        <location evidence="4 14">Cytoplasm</location>
    </subcellularLocation>
</comment>
<evidence type="ECO:0000256" key="7">
    <source>
        <dbReference type="ARBA" id="ARBA00019179"/>
    </source>
</evidence>
<keyword evidence="12 14" id="KW-0378">Hydrolase</keyword>
<evidence type="ECO:0000256" key="14">
    <source>
        <dbReference type="HAMAP-Rule" id="MF_00052"/>
    </source>
</evidence>
<evidence type="ECO:0000256" key="3">
    <source>
        <dbReference type="ARBA" id="ARBA00004065"/>
    </source>
</evidence>
<dbReference type="HAMAP" id="MF_00052_B">
    <property type="entry name" value="RNase_HII_B"/>
    <property type="match status" value="1"/>
</dbReference>
<dbReference type="InterPro" id="IPR012337">
    <property type="entry name" value="RNaseH-like_sf"/>
</dbReference>
<evidence type="ECO:0000256" key="4">
    <source>
        <dbReference type="ARBA" id="ARBA00004496"/>
    </source>
</evidence>
<comment type="similarity">
    <text evidence="5 14 16">Belongs to the RNase HII family.</text>
</comment>
<dbReference type="GO" id="GO:0003723">
    <property type="term" value="F:RNA binding"/>
    <property type="evidence" value="ECO:0007669"/>
    <property type="project" value="UniProtKB-UniRule"/>
</dbReference>
<comment type="caution">
    <text evidence="18">The sequence shown here is derived from an EMBL/GenBank/DDBJ whole genome shotgun (WGS) entry which is preliminary data.</text>
</comment>
<protein>
    <recommendedName>
        <fullName evidence="7 14">Ribonuclease HII</fullName>
        <shortName evidence="14">RNase HII</shortName>
        <ecNumber evidence="6 14">3.1.26.4</ecNumber>
    </recommendedName>
</protein>
<evidence type="ECO:0000259" key="17">
    <source>
        <dbReference type="PROSITE" id="PS51975"/>
    </source>
</evidence>
<feature type="domain" description="RNase H type-2" evidence="17">
    <location>
        <begin position="18"/>
        <end position="204"/>
    </location>
</feature>
<dbReference type="Proteomes" id="UP000177369">
    <property type="component" value="Unassembled WGS sequence"/>
</dbReference>
<evidence type="ECO:0000313" key="19">
    <source>
        <dbReference type="Proteomes" id="UP000177369"/>
    </source>
</evidence>
<organism evidence="18 19">
    <name type="scientific">Candidatus Curtissbacteria bacterium RIFCSPHIGHO2_02_FULL_40_16b</name>
    <dbReference type="NCBI Taxonomy" id="1797714"/>
    <lineage>
        <taxon>Bacteria</taxon>
        <taxon>Candidatus Curtissiibacteriota</taxon>
    </lineage>
</organism>
<dbReference type="CDD" id="cd07182">
    <property type="entry name" value="RNase_HII_bacteria_HII_like"/>
    <property type="match status" value="1"/>
</dbReference>
<dbReference type="PANTHER" id="PTHR10954:SF18">
    <property type="entry name" value="RIBONUCLEASE HII"/>
    <property type="match status" value="1"/>
</dbReference>
<reference evidence="18 19" key="1">
    <citation type="journal article" date="2016" name="Nat. Commun.">
        <title>Thousands of microbial genomes shed light on interconnected biogeochemical processes in an aquifer system.</title>
        <authorList>
            <person name="Anantharaman K."/>
            <person name="Brown C.T."/>
            <person name="Hug L.A."/>
            <person name="Sharon I."/>
            <person name="Castelle C.J."/>
            <person name="Probst A.J."/>
            <person name="Thomas B.C."/>
            <person name="Singh A."/>
            <person name="Wilkins M.J."/>
            <person name="Karaoz U."/>
            <person name="Brodie E.L."/>
            <person name="Williams K.H."/>
            <person name="Hubbard S.S."/>
            <person name="Banfield J.F."/>
        </authorList>
    </citation>
    <scope>NUCLEOTIDE SEQUENCE [LARGE SCALE GENOMIC DNA]</scope>
</reference>
<comment type="cofactor">
    <cofactor evidence="2">
        <name>Mg(2+)</name>
        <dbReference type="ChEBI" id="CHEBI:18420"/>
    </cofactor>
</comment>
<dbReference type="InterPro" id="IPR024567">
    <property type="entry name" value="RNase_HII/HIII_dom"/>
</dbReference>
<dbReference type="EC" id="3.1.26.4" evidence="6 14"/>
<evidence type="ECO:0000256" key="16">
    <source>
        <dbReference type="RuleBase" id="RU003515"/>
    </source>
</evidence>
<dbReference type="AlphaFoldDB" id="A0A1F5G810"/>
<evidence type="ECO:0000256" key="9">
    <source>
        <dbReference type="ARBA" id="ARBA00022722"/>
    </source>
</evidence>
<comment type="catalytic activity">
    <reaction evidence="1 14 15 16">
        <text>Endonucleolytic cleavage to 5'-phosphomonoester.</text>
        <dbReference type="EC" id="3.1.26.4"/>
    </reaction>
</comment>
<dbReference type="EMBL" id="MFBD01000040">
    <property type="protein sequence ID" value="OGD88010.1"/>
    <property type="molecule type" value="Genomic_DNA"/>
</dbReference>
<comment type="function">
    <text evidence="3 14 16">Endonuclease that specifically degrades the RNA of RNA-DNA hybrids.</text>
</comment>
<dbReference type="PANTHER" id="PTHR10954">
    <property type="entry name" value="RIBONUCLEASE H2 SUBUNIT A"/>
    <property type="match status" value="1"/>
</dbReference>
<proteinExistence type="inferred from homology"/>
<evidence type="ECO:0000256" key="5">
    <source>
        <dbReference type="ARBA" id="ARBA00007383"/>
    </source>
</evidence>
<evidence type="ECO:0000256" key="11">
    <source>
        <dbReference type="ARBA" id="ARBA00022759"/>
    </source>
</evidence>
<dbReference type="NCBIfam" id="NF000595">
    <property type="entry name" value="PRK00015.1-3"/>
    <property type="match status" value="1"/>
</dbReference>
<name>A0A1F5G810_9BACT</name>
<evidence type="ECO:0000256" key="6">
    <source>
        <dbReference type="ARBA" id="ARBA00012180"/>
    </source>
</evidence>
<evidence type="ECO:0000256" key="2">
    <source>
        <dbReference type="ARBA" id="ARBA00001946"/>
    </source>
</evidence>
<dbReference type="GO" id="GO:0043137">
    <property type="term" value="P:DNA replication, removal of RNA primer"/>
    <property type="evidence" value="ECO:0007669"/>
    <property type="project" value="TreeGrafter"/>
</dbReference>
<evidence type="ECO:0000256" key="12">
    <source>
        <dbReference type="ARBA" id="ARBA00022801"/>
    </source>
</evidence>
<evidence type="ECO:0000313" key="18">
    <source>
        <dbReference type="EMBL" id="OGD88010.1"/>
    </source>
</evidence>
<keyword evidence="10 14" id="KW-0479">Metal-binding</keyword>
<dbReference type="GO" id="GO:0030145">
    <property type="term" value="F:manganese ion binding"/>
    <property type="evidence" value="ECO:0007669"/>
    <property type="project" value="UniProtKB-UniRule"/>
</dbReference>
<dbReference type="InterPro" id="IPR001352">
    <property type="entry name" value="RNase_HII/HIII"/>
</dbReference>
<dbReference type="STRING" id="1797714.A3D04_03035"/>
<dbReference type="InterPro" id="IPR036397">
    <property type="entry name" value="RNaseH_sf"/>
</dbReference>
<evidence type="ECO:0000256" key="10">
    <source>
        <dbReference type="ARBA" id="ARBA00022723"/>
    </source>
</evidence>
<dbReference type="SUPFAM" id="SSF53098">
    <property type="entry name" value="Ribonuclease H-like"/>
    <property type="match status" value="1"/>
</dbReference>
<evidence type="ECO:0000256" key="1">
    <source>
        <dbReference type="ARBA" id="ARBA00000077"/>
    </source>
</evidence>
<sequence>MIPPDLSFEEKLWQQGVKHIVGIDEVGRGSWAGPLVSAGVILSKDFEIPKGFAESKQISPTKRAQFAKFITQKALAIKIVEVSHARIDKIGIGKATQASFRSVIRNIKITPDYFLVDAFYVNYFPKNKQLAIKKGDEKSASIAAASIIAKIYRDKLMSQLSKKFPNYGFEKHKGYGTKVHQQMIKAYGFAPIHRTSFNLSYLVS</sequence>
<evidence type="ECO:0000256" key="13">
    <source>
        <dbReference type="ARBA" id="ARBA00023211"/>
    </source>
</evidence>
<keyword evidence="13 14" id="KW-0464">Manganese</keyword>